<dbReference type="EMBL" id="JACBKZ010000009">
    <property type="protein sequence ID" value="KAF5943170.1"/>
    <property type="molecule type" value="Genomic_DNA"/>
</dbReference>
<protein>
    <submittedName>
        <fullName evidence="1">Uncharacterized protein</fullName>
    </submittedName>
</protein>
<dbReference type="Proteomes" id="UP000593564">
    <property type="component" value="Unassembled WGS sequence"/>
</dbReference>
<name>A0A7J7GR64_CAMSI</name>
<reference evidence="1 2" key="2">
    <citation type="submission" date="2020-07" db="EMBL/GenBank/DDBJ databases">
        <title>Genome assembly of wild tea tree DASZ reveals pedigree and selection history of tea varieties.</title>
        <authorList>
            <person name="Zhang W."/>
        </authorList>
    </citation>
    <scope>NUCLEOTIDE SEQUENCE [LARGE SCALE GENOMIC DNA]</scope>
    <source>
        <strain evidence="2">cv. G240</strain>
        <tissue evidence="1">Leaf</tissue>
    </source>
</reference>
<keyword evidence="2" id="KW-1185">Reference proteome</keyword>
<evidence type="ECO:0000313" key="1">
    <source>
        <dbReference type="EMBL" id="KAF5943170.1"/>
    </source>
</evidence>
<organism evidence="1 2">
    <name type="scientific">Camellia sinensis</name>
    <name type="common">Tea plant</name>
    <name type="synonym">Thea sinensis</name>
    <dbReference type="NCBI Taxonomy" id="4442"/>
    <lineage>
        <taxon>Eukaryota</taxon>
        <taxon>Viridiplantae</taxon>
        <taxon>Streptophyta</taxon>
        <taxon>Embryophyta</taxon>
        <taxon>Tracheophyta</taxon>
        <taxon>Spermatophyta</taxon>
        <taxon>Magnoliopsida</taxon>
        <taxon>eudicotyledons</taxon>
        <taxon>Gunneridae</taxon>
        <taxon>Pentapetalae</taxon>
        <taxon>asterids</taxon>
        <taxon>Ericales</taxon>
        <taxon>Theaceae</taxon>
        <taxon>Camellia</taxon>
    </lineage>
</organism>
<comment type="caution">
    <text evidence="1">The sequence shown here is derived from an EMBL/GenBank/DDBJ whole genome shotgun (WGS) entry which is preliminary data.</text>
</comment>
<gene>
    <name evidence="1" type="ORF">HYC85_020812</name>
</gene>
<dbReference type="AlphaFoldDB" id="A0A7J7GR64"/>
<sequence>MTSFWRSPRKHRRKGSRGFGLKFDHTVVLFPNRGLSLIFSFSFYNTKSRPAFDDGDFLANLD</sequence>
<evidence type="ECO:0000313" key="2">
    <source>
        <dbReference type="Proteomes" id="UP000593564"/>
    </source>
</evidence>
<accession>A0A7J7GR64</accession>
<reference evidence="2" key="1">
    <citation type="journal article" date="2020" name="Nat. Commun.">
        <title>Genome assembly of wild tea tree DASZ reveals pedigree and selection history of tea varieties.</title>
        <authorList>
            <person name="Zhang W."/>
            <person name="Zhang Y."/>
            <person name="Qiu H."/>
            <person name="Guo Y."/>
            <person name="Wan H."/>
            <person name="Zhang X."/>
            <person name="Scossa F."/>
            <person name="Alseekh S."/>
            <person name="Zhang Q."/>
            <person name="Wang P."/>
            <person name="Xu L."/>
            <person name="Schmidt M.H."/>
            <person name="Jia X."/>
            <person name="Li D."/>
            <person name="Zhu A."/>
            <person name="Guo F."/>
            <person name="Chen W."/>
            <person name="Ni D."/>
            <person name="Usadel B."/>
            <person name="Fernie A.R."/>
            <person name="Wen W."/>
        </authorList>
    </citation>
    <scope>NUCLEOTIDE SEQUENCE [LARGE SCALE GENOMIC DNA]</scope>
    <source>
        <strain evidence="2">cv. G240</strain>
    </source>
</reference>
<proteinExistence type="predicted"/>